<sequence>MHVFPAEIPAAEARRADVVEVRVARKVAPLFGLDGDIPPFRRSWVCDYTELSLTEIGRGAPSPDRAERSRLDVTRPDRAPGTSSPDGDDPEWMWAGRAVWFRRQSSLSGTLSNATLNRYGPDTKAAAVLTAANRLLRGATAAVSEACRHLAGSGCDEEVRLAVWAGLVLEVYRAQPALVVAAIQARQVQRSLSARWGMQVDRAGVTGTDAPSEVHPPTLGGGDSSVGDGPAARWRPTSFDVVDATLPALGLADDPTTGPGLVTSDALDDIASAWCHRLLGVGRPGRGVVWMTEDARGSRHVHAMVRVGAVVAPFVAACLGASTGGRMAPPTLPTLPDVDVLTAVSVQRRRAYLLTAHLAANYVRYRDELLQDWPQLRASTRDLVSTAVNRCSEVLDADDPVALQLGAYSSYLDVWDLPRTGHDTSPASFDAGTTDNGAPGWTPPMRRLVASQERVLRAWRAGHLDPGAAAYLLEVGFVALRDAEITWTLHTDPAGPNTDMTSPASVGAWWSAILEARGLDPGADLAKTIDSLSPAQTFHLHHYAAWLARSGRRGDLRQALTLQERVAAVRAEVTRREPVGFAAKSAAARASHELAAEIATELALATPDRERGARVRALEVAARHARTVLADPSTGGLLRPTVAQPATLRTARVLARAFCTAVANGLSVDTRDAAATVTLLDAVIDNERADGQSGGGGRTGQGGGDRHGGRRSGSALLATLRVWRTELAGVCDDGRRPS</sequence>
<evidence type="ECO:0000313" key="3">
    <source>
        <dbReference type="Proteomes" id="UP000671399"/>
    </source>
</evidence>
<keyword evidence="3" id="KW-1185">Reference proteome</keyword>
<dbReference type="Proteomes" id="UP000671399">
    <property type="component" value="Unassembled WGS sequence"/>
</dbReference>
<name>A0ABS3V7C0_9ACTN</name>
<feature type="region of interest" description="Disordered" evidence="1">
    <location>
        <begin position="688"/>
        <end position="711"/>
    </location>
</feature>
<feature type="compositionally biased region" description="Gly residues" evidence="1">
    <location>
        <begin position="692"/>
        <end position="703"/>
    </location>
</feature>
<comment type="caution">
    <text evidence="2">The sequence shown here is derived from an EMBL/GenBank/DDBJ whole genome shotgun (WGS) entry which is preliminary data.</text>
</comment>
<feature type="region of interest" description="Disordered" evidence="1">
    <location>
        <begin position="56"/>
        <end position="91"/>
    </location>
</feature>
<evidence type="ECO:0000313" key="2">
    <source>
        <dbReference type="EMBL" id="MBO4161474.1"/>
    </source>
</evidence>
<accession>A0ABS3V7C0</accession>
<dbReference type="RefSeq" id="WP_208567118.1">
    <property type="nucleotide sequence ID" value="NZ_JAGFWR010000004.1"/>
</dbReference>
<feature type="compositionally biased region" description="Basic and acidic residues" evidence="1">
    <location>
        <begin position="64"/>
        <end position="78"/>
    </location>
</feature>
<protein>
    <submittedName>
        <fullName evidence="2">Uncharacterized protein</fullName>
    </submittedName>
</protein>
<proteinExistence type="predicted"/>
<reference evidence="2 3" key="1">
    <citation type="submission" date="2021-03" db="EMBL/GenBank/DDBJ databases">
        <authorList>
            <person name="Lee D.-H."/>
        </authorList>
    </citation>
    <scope>NUCLEOTIDE SEQUENCE [LARGE SCALE GENOMIC DNA]</scope>
    <source>
        <strain evidence="2 3">MMS20-R2-23</strain>
    </source>
</reference>
<organism evidence="2 3">
    <name type="scientific">Micromonospora antibiotica</name>
    <dbReference type="NCBI Taxonomy" id="2807623"/>
    <lineage>
        <taxon>Bacteria</taxon>
        <taxon>Bacillati</taxon>
        <taxon>Actinomycetota</taxon>
        <taxon>Actinomycetes</taxon>
        <taxon>Micromonosporales</taxon>
        <taxon>Micromonosporaceae</taxon>
        <taxon>Micromonospora</taxon>
    </lineage>
</organism>
<dbReference type="EMBL" id="JAGFWR010000004">
    <property type="protein sequence ID" value="MBO4161474.1"/>
    <property type="molecule type" value="Genomic_DNA"/>
</dbReference>
<feature type="region of interest" description="Disordered" evidence="1">
    <location>
        <begin position="206"/>
        <end position="225"/>
    </location>
</feature>
<gene>
    <name evidence="2" type="ORF">JQN83_11715</name>
</gene>
<evidence type="ECO:0000256" key="1">
    <source>
        <dbReference type="SAM" id="MobiDB-lite"/>
    </source>
</evidence>